<keyword evidence="1" id="KW-0547">Nucleotide-binding</keyword>
<dbReference type="GO" id="GO:0003676">
    <property type="term" value="F:nucleic acid binding"/>
    <property type="evidence" value="ECO:0007669"/>
    <property type="project" value="InterPro"/>
</dbReference>
<evidence type="ECO:0000259" key="5">
    <source>
        <dbReference type="PROSITE" id="PS51193"/>
    </source>
</evidence>
<feature type="domain" description="Helicase ATP-binding" evidence="5">
    <location>
        <begin position="28"/>
        <end position="316"/>
    </location>
</feature>
<keyword evidence="6" id="KW-0347">Helicase</keyword>
<dbReference type="InterPro" id="IPR045028">
    <property type="entry name" value="DinG/Rad3-like"/>
</dbReference>
<evidence type="ECO:0000313" key="6">
    <source>
        <dbReference type="EMBL" id="PLT28379.1"/>
    </source>
</evidence>
<evidence type="ECO:0000313" key="7">
    <source>
        <dbReference type="Proteomes" id="UP000234748"/>
    </source>
</evidence>
<comment type="caution">
    <text evidence="6">The sequence shown here is derived from an EMBL/GenBank/DDBJ whole genome shotgun (WGS) entry which is preliminary data.</text>
</comment>
<organism evidence="6 7">
    <name type="scientific">Peribacillus deserti</name>
    <dbReference type="NCBI Taxonomy" id="673318"/>
    <lineage>
        <taxon>Bacteria</taxon>
        <taxon>Bacillati</taxon>
        <taxon>Bacillota</taxon>
        <taxon>Bacilli</taxon>
        <taxon>Bacillales</taxon>
        <taxon>Bacillaceae</taxon>
        <taxon>Peribacillus</taxon>
    </lineage>
</organism>
<dbReference type="Proteomes" id="UP000234748">
    <property type="component" value="Unassembled WGS sequence"/>
</dbReference>
<dbReference type="Pfam" id="PF13307">
    <property type="entry name" value="Helicase_C_2"/>
    <property type="match status" value="1"/>
</dbReference>
<dbReference type="PROSITE" id="PS51193">
    <property type="entry name" value="HELICASE_ATP_BIND_2"/>
    <property type="match status" value="1"/>
</dbReference>
<evidence type="ECO:0000256" key="2">
    <source>
        <dbReference type="ARBA" id="ARBA00022801"/>
    </source>
</evidence>
<evidence type="ECO:0000256" key="4">
    <source>
        <dbReference type="ARBA" id="ARBA00038058"/>
    </source>
</evidence>
<keyword evidence="7" id="KW-1185">Reference proteome</keyword>
<dbReference type="Gene3D" id="3.40.50.300">
    <property type="entry name" value="P-loop containing nucleotide triphosphate hydrolases"/>
    <property type="match status" value="2"/>
</dbReference>
<dbReference type="InterPro" id="IPR014013">
    <property type="entry name" value="Helic_SF1/SF2_ATP-bd_DinG/Rad3"/>
</dbReference>
<dbReference type="EMBL" id="PGUY01000062">
    <property type="protein sequence ID" value="PLT28379.1"/>
    <property type="molecule type" value="Genomic_DNA"/>
</dbReference>
<dbReference type="InterPro" id="IPR006555">
    <property type="entry name" value="ATP-dep_Helicase_C"/>
</dbReference>
<dbReference type="GO" id="GO:0016818">
    <property type="term" value="F:hydrolase activity, acting on acid anhydrides, in phosphorus-containing anhydrides"/>
    <property type="evidence" value="ECO:0007669"/>
    <property type="project" value="InterPro"/>
</dbReference>
<evidence type="ECO:0000256" key="1">
    <source>
        <dbReference type="ARBA" id="ARBA00022741"/>
    </source>
</evidence>
<dbReference type="AlphaFoldDB" id="A0A2N5M1Z2"/>
<dbReference type="InterPro" id="IPR027417">
    <property type="entry name" value="P-loop_NTPase"/>
</dbReference>
<name>A0A2N5M1Z2_9BACI</name>
<sequence>MAQSFPFAITKTDSFYDKLSEWIGDVFYDILPEKGFELRDEQVFMAFQLEKAFKEKKIMFAEAGVGTGKTISYLLYAIFYARYFNKPAIISCADETLIEQLVKKEGDISKLEKALGIEVDVRLAKSHEQYLCLNKLDLAVNHVDSEAIDQVFEELPKFVHQGSSMAAYAPYGDRKMYSYVNDEEWSKINWDSLQSCFTCEQRHRCGQTLSRDFYRKSSDLIICSHDFFMEHVWTKESRKREGQLPLLPEYSCVVFDEGHLLEFSAQKALTYRIAENTISSVLDRLSANDIRDETLYVIDEILEINQKFFSELNQQATEVKGSNRLQIDLNPSIISLASHFNEKIQELEDNLVFDAEMYTINDYQLKVTEEYLEGLSYSLSLLLKERQAVVWFEQEGISRTLVIMPRLVKDILSEQVFSQKVPFIFSSATLSDNKSFDYIAESLGIQEYLSFSVASPFDYEEVMKISTPVIQTNEEKLVYTMKALGESGGSSLVLFNSKEELLWFKENVHKDLPFNIYYEGDAEISDLVRTFQKEETSVLCSFHLWEGLDIPGPSLSNVVIFSLPYPPKDPVFEAKRQAVKNPYLQVDLPYMLLRLRQGIGRLIRTTDDRGTVHILLPAELNEAARSKIEEILPVTPS</sequence>
<gene>
    <name evidence="6" type="ORF">CUU66_19395</name>
</gene>
<dbReference type="RefSeq" id="WP_101645044.1">
    <property type="nucleotide sequence ID" value="NZ_PGUY01000062.1"/>
</dbReference>
<dbReference type="PANTHER" id="PTHR11472:SF57">
    <property type="entry name" value="ATP-DEPENDENT HELICASE YPVA-RELATED"/>
    <property type="match status" value="1"/>
</dbReference>
<protein>
    <submittedName>
        <fullName evidence="6">ATP-dependent helicase</fullName>
    </submittedName>
</protein>
<dbReference type="SMART" id="SM00491">
    <property type="entry name" value="HELICc2"/>
    <property type="match status" value="1"/>
</dbReference>
<dbReference type="OrthoDB" id="9803913at2"/>
<keyword evidence="3" id="KW-0067">ATP-binding</keyword>
<evidence type="ECO:0000256" key="3">
    <source>
        <dbReference type="ARBA" id="ARBA00022840"/>
    </source>
</evidence>
<dbReference type="GO" id="GO:0005524">
    <property type="term" value="F:ATP binding"/>
    <property type="evidence" value="ECO:0007669"/>
    <property type="project" value="UniProtKB-KW"/>
</dbReference>
<dbReference type="SUPFAM" id="SSF52540">
    <property type="entry name" value="P-loop containing nucleoside triphosphate hydrolases"/>
    <property type="match status" value="1"/>
</dbReference>
<reference evidence="6 7" key="1">
    <citation type="submission" date="2017-11" db="EMBL/GenBank/DDBJ databases">
        <title>Comparitive Functional Genomics of Dry Heat Resistant strains isolated from the Viking Spacecraft.</title>
        <authorList>
            <person name="Seuylemezian A."/>
            <person name="Cooper K."/>
            <person name="Vaishampayan P."/>
        </authorList>
    </citation>
    <scope>NUCLEOTIDE SEQUENCE [LARGE SCALE GENOMIC DNA]</scope>
    <source>
        <strain evidence="6 7">V1-29</strain>
    </source>
</reference>
<keyword evidence="2" id="KW-0378">Hydrolase</keyword>
<accession>A0A2N5M1Z2</accession>
<dbReference type="PANTHER" id="PTHR11472">
    <property type="entry name" value="DNA REPAIR DEAD HELICASE RAD3/XP-D SUBFAMILY MEMBER"/>
    <property type="match status" value="1"/>
</dbReference>
<dbReference type="GO" id="GO:0006139">
    <property type="term" value="P:nucleobase-containing compound metabolic process"/>
    <property type="evidence" value="ECO:0007669"/>
    <property type="project" value="InterPro"/>
</dbReference>
<dbReference type="GO" id="GO:0003678">
    <property type="term" value="F:DNA helicase activity"/>
    <property type="evidence" value="ECO:0007669"/>
    <property type="project" value="TreeGrafter"/>
</dbReference>
<comment type="similarity">
    <text evidence="4">Belongs to the helicase family. DinG subfamily.</text>
</comment>
<proteinExistence type="inferred from homology"/>